<proteinExistence type="predicted"/>
<dbReference type="PANTHER" id="PTHR33116:SF78">
    <property type="entry name" value="OS12G0587133 PROTEIN"/>
    <property type="match status" value="1"/>
</dbReference>
<dbReference type="Pfam" id="PF13966">
    <property type="entry name" value="zf-RVT"/>
    <property type="match status" value="1"/>
</dbReference>
<reference evidence="2" key="1">
    <citation type="journal article" date="2022" name="Cell">
        <title>Repeat-based holocentromeres influence genome architecture and karyotype evolution.</title>
        <authorList>
            <person name="Hofstatter P.G."/>
            <person name="Thangavel G."/>
            <person name="Lux T."/>
            <person name="Neumann P."/>
            <person name="Vondrak T."/>
            <person name="Novak P."/>
            <person name="Zhang M."/>
            <person name="Costa L."/>
            <person name="Castellani M."/>
            <person name="Scott A."/>
            <person name="Toegelov H."/>
            <person name="Fuchs J."/>
            <person name="Mata-Sucre Y."/>
            <person name="Dias Y."/>
            <person name="Vanzela A.L.L."/>
            <person name="Huettel B."/>
            <person name="Almeida C.C.S."/>
            <person name="Simkova H."/>
            <person name="Souza G."/>
            <person name="Pedrosa-Harand A."/>
            <person name="Macas J."/>
            <person name="Mayer K.F.X."/>
            <person name="Houben A."/>
            <person name="Marques A."/>
        </authorList>
    </citation>
    <scope>NUCLEOTIDE SEQUENCE</scope>
    <source>
        <strain evidence="2">RhyBre1mFocal</strain>
    </source>
</reference>
<dbReference type="Pfam" id="PF13456">
    <property type="entry name" value="RVT_3"/>
    <property type="match status" value="1"/>
</dbReference>
<dbReference type="InterPro" id="IPR000477">
    <property type="entry name" value="RT_dom"/>
</dbReference>
<dbReference type="OrthoDB" id="786357at2759"/>
<dbReference type="Proteomes" id="UP001151287">
    <property type="component" value="Unassembled WGS sequence"/>
</dbReference>
<dbReference type="AlphaFoldDB" id="A0A9Q0CJM6"/>
<gene>
    <name evidence="2" type="ORF">LUZ63_011882</name>
</gene>
<dbReference type="GO" id="GO:0003676">
    <property type="term" value="F:nucleic acid binding"/>
    <property type="evidence" value="ECO:0007669"/>
    <property type="project" value="InterPro"/>
</dbReference>
<comment type="caution">
    <text evidence="2">The sequence shown here is derived from an EMBL/GenBank/DDBJ whole genome shotgun (WGS) entry which is preliminary data.</text>
</comment>
<dbReference type="EMBL" id="JAMQYH010000003">
    <property type="protein sequence ID" value="KAJ1695184.1"/>
    <property type="molecule type" value="Genomic_DNA"/>
</dbReference>
<dbReference type="CDD" id="cd01650">
    <property type="entry name" value="RT_nLTR_like"/>
    <property type="match status" value="1"/>
</dbReference>
<accession>A0A9Q0CJM6</accession>
<dbReference type="InterPro" id="IPR036397">
    <property type="entry name" value="RNaseH_sf"/>
</dbReference>
<evidence type="ECO:0000259" key="1">
    <source>
        <dbReference type="PROSITE" id="PS50878"/>
    </source>
</evidence>
<evidence type="ECO:0000313" key="2">
    <source>
        <dbReference type="EMBL" id="KAJ1695184.1"/>
    </source>
</evidence>
<dbReference type="InterPro" id="IPR026960">
    <property type="entry name" value="RVT-Znf"/>
</dbReference>
<name>A0A9Q0CJM6_9POAL</name>
<evidence type="ECO:0000313" key="3">
    <source>
        <dbReference type="Proteomes" id="UP001151287"/>
    </source>
</evidence>
<dbReference type="Pfam" id="PF00078">
    <property type="entry name" value="RVT_1"/>
    <property type="match status" value="1"/>
</dbReference>
<sequence length="774" mass="87711">MLISQTQSAFTPGRQISDNIIVFKEVIHTFSLTSYKSSSFCLKVDLSKAFDRMKWPFIKSVMNAFGLPSGYINWVTTCITSARYSILINGKADRFIRPTNGLKQGCALSPYIFIMALDIFSRLLQYKVSKKQLKGIKLSRGGPILTTLLYADDLLIFGEASQQEITCVHRVLNLFCNMSGQQIGSDKTRIWFSKATPPHLRQLAISAFNAQLATGSEVYLGSPISAGRTTDFSPLIDKIEGKLQNWASSMLSQAGKLTLIKSVIEPTMLFAMQSAAIPISTLKLIQSKIRAFFWGKGDQKRMPLVAWRHITVSKQQGGLGLKDMIKFQQSLSMKSRCTSLWKAIIAVKPLLKDSIRWQLGNGRSCRAVGQPWHEIWMHYSPSNANQRRWVVADLVAEDGEGWNSNKLIQLSGFHGALYIALNFPQGPKLSQRQDRLIFTGQQNGQFTIKGAYNLLVQNDRHMQNLTHLPADLYKLIWKTRDVLPRARLFLWRAVREALPVDQVLSSRMSKTPTGCLLCGDFNETVVHVLFKCPLAQQIWRLSQFDLSTTGLPDNMVHLMAFLVKELDSRQFPTFISIMWNWWKDRCKRVYEGKKSNPQQTLAAANYWTFTLEKAGLFHTKYLSHEGHHKQQFEQHFHSNFTCWIDASWTHPGIGGSGVAYILLDKEGLLVHYQLNITEATSPFHAELLSLKEAFRSVLQMGISQCAFFTDCLLLQSITSGSTKAEAADWMAFNDTMDFIADWVKQPQFYCVHVAGTNIKFIIIWFATIAHSLKQ</sequence>
<dbReference type="Gene3D" id="3.30.420.10">
    <property type="entry name" value="Ribonuclease H-like superfamily/Ribonuclease H"/>
    <property type="match status" value="1"/>
</dbReference>
<dbReference type="GO" id="GO:0004523">
    <property type="term" value="F:RNA-DNA hybrid ribonuclease activity"/>
    <property type="evidence" value="ECO:0007669"/>
    <property type="project" value="InterPro"/>
</dbReference>
<dbReference type="InterPro" id="IPR002156">
    <property type="entry name" value="RNaseH_domain"/>
</dbReference>
<dbReference type="PROSITE" id="PS50878">
    <property type="entry name" value="RT_POL"/>
    <property type="match status" value="1"/>
</dbReference>
<protein>
    <recommendedName>
        <fullName evidence="1">Reverse transcriptase domain-containing protein</fullName>
    </recommendedName>
</protein>
<feature type="domain" description="Reverse transcriptase" evidence="1">
    <location>
        <begin position="1"/>
        <end position="224"/>
    </location>
</feature>
<organism evidence="2 3">
    <name type="scientific">Rhynchospora breviuscula</name>
    <dbReference type="NCBI Taxonomy" id="2022672"/>
    <lineage>
        <taxon>Eukaryota</taxon>
        <taxon>Viridiplantae</taxon>
        <taxon>Streptophyta</taxon>
        <taxon>Embryophyta</taxon>
        <taxon>Tracheophyta</taxon>
        <taxon>Spermatophyta</taxon>
        <taxon>Magnoliopsida</taxon>
        <taxon>Liliopsida</taxon>
        <taxon>Poales</taxon>
        <taxon>Cyperaceae</taxon>
        <taxon>Cyperoideae</taxon>
        <taxon>Rhynchosporeae</taxon>
        <taxon>Rhynchospora</taxon>
    </lineage>
</organism>
<keyword evidence="3" id="KW-1185">Reference proteome</keyword>
<dbReference type="PANTHER" id="PTHR33116">
    <property type="entry name" value="REVERSE TRANSCRIPTASE ZINC-BINDING DOMAIN-CONTAINING PROTEIN-RELATED-RELATED"/>
    <property type="match status" value="1"/>
</dbReference>